<keyword evidence="2" id="KW-1185">Reference proteome</keyword>
<sequence length="508" mass="58489">MANFTVSQDSSKSTSNENATNENAALRISKDNISNDNNKNSVSSSATRQTRRVLGAVSETHLNRNSQNQHSSRLNKPLSITNNNKSNVGTVKKSSFNVLHDNAPSSSKVTEKKIAEQEDEYKKTKVERRQSSDLHESSKRSETQDPISDVNADKNSNSDELKTVRSELEIGSQVSPALESTTRSPLEEVDNEEDEDEENEEEDEEESKTYEPMTPLFNPEIAEELSSVYRKFSRTTLDPNDEDTYDITMVAEYGAEIFNYMHSLEYKMTPNPRYMDYQNDISWENRTTLLGWMVQVHSRFNLLPETLYLAVNVMDRFLSKRVISLSRFQLCGAVALFLASKYEEINFPTVTQISYMISDEYTTDDVIRAERFMVEVLKFEMGWPGPMSFLRRGSKADDYDNEVRTLAKYLLEITIMDPRFVGSPASWLAAGAQYLAIKMLNREGWTEAHVFYTGYTETQLQSLSDVLIDCCYNYRTHHNVIYEKYKERRFKRSSLYAQEWVRAFCDPN</sequence>
<dbReference type="Proteomes" id="UP001165101">
    <property type="component" value="Unassembled WGS sequence"/>
</dbReference>
<name>A0ACB5TI50_CANBO</name>
<gene>
    <name evidence="1" type="ORF">Cboi01_000103100</name>
</gene>
<dbReference type="EMBL" id="BSXV01000340">
    <property type="protein sequence ID" value="GME88686.1"/>
    <property type="molecule type" value="Genomic_DNA"/>
</dbReference>
<protein>
    <submittedName>
        <fullName evidence="1">Unnamed protein product</fullName>
    </submittedName>
</protein>
<comment type="caution">
    <text evidence="1">The sequence shown here is derived from an EMBL/GenBank/DDBJ whole genome shotgun (WGS) entry which is preliminary data.</text>
</comment>
<evidence type="ECO:0000313" key="1">
    <source>
        <dbReference type="EMBL" id="GME88686.1"/>
    </source>
</evidence>
<accession>A0ACB5TI50</accession>
<reference evidence="1" key="1">
    <citation type="submission" date="2023-04" db="EMBL/GenBank/DDBJ databases">
        <title>Candida boidinii NBRC 1967.</title>
        <authorList>
            <person name="Ichikawa N."/>
            <person name="Sato H."/>
            <person name="Tonouchi N."/>
        </authorList>
    </citation>
    <scope>NUCLEOTIDE SEQUENCE</scope>
    <source>
        <strain evidence="1">NBRC 1967</strain>
    </source>
</reference>
<evidence type="ECO:0000313" key="2">
    <source>
        <dbReference type="Proteomes" id="UP001165101"/>
    </source>
</evidence>
<organism evidence="1 2">
    <name type="scientific">Candida boidinii</name>
    <name type="common">Yeast</name>
    <dbReference type="NCBI Taxonomy" id="5477"/>
    <lineage>
        <taxon>Eukaryota</taxon>
        <taxon>Fungi</taxon>
        <taxon>Dikarya</taxon>
        <taxon>Ascomycota</taxon>
        <taxon>Saccharomycotina</taxon>
        <taxon>Pichiomycetes</taxon>
        <taxon>Pichiales</taxon>
        <taxon>Pichiaceae</taxon>
        <taxon>Ogataea</taxon>
        <taxon>Ogataea/Candida clade</taxon>
    </lineage>
</organism>
<proteinExistence type="predicted"/>